<name>A0A643CH11_BALPH</name>
<feature type="non-terminal residue" evidence="4">
    <location>
        <position position="1"/>
    </location>
</feature>
<accession>A0A643CH11</accession>
<dbReference type="GO" id="GO:0003676">
    <property type="term" value="F:nucleic acid binding"/>
    <property type="evidence" value="ECO:0007669"/>
    <property type="project" value="InterPro"/>
</dbReference>
<dbReference type="OrthoDB" id="786951at2759"/>
<dbReference type="AlphaFoldDB" id="A0A643CH11"/>
<proteinExistence type="predicted"/>
<dbReference type="InterPro" id="IPR000467">
    <property type="entry name" value="G_patch_dom"/>
</dbReference>
<comment type="caution">
    <text evidence="4">The sequence shown here is derived from an EMBL/GenBank/DDBJ whole genome shotgun (WGS) entry which is preliminary data.</text>
</comment>
<evidence type="ECO:0000313" key="5">
    <source>
        <dbReference type="Proteomes" id="UP000437017"/>
    </source>
</evidence>
<dbReference type="Proteomes" id="UP000437017">
    <property type="component" value="Unassembled WGS sequence"/>
</dbReference>
<evidence type="ECO:0000259" key="3">
    <source>
        <dbReference type="PROSITE" id="PS50174"/>
    </source>
</evidence>
<feature type="region of interest" description="Disordered" evidence="2">
    <location>
        <begin position="51"/>
        <end position="75"/>
    </location>
</feature>
<evidence type="ECO:0000256" key="1">
    <source>
        <dbReference type="SAM" id="Coils"/>
    </source>
</evidence>
<feature type="coiled-coil region" evidence="1">
    <location>
        <begin position="135"/>
        <end position="173"/>
    </location>
</feature>
<feature type="domain" description="G-patch" evidence="3">
    <location>
        <begin position="87"/>
        <end position="133"/>
    </location>
</feature>
<sequence length="244" mass="28584">TVTLSYLICRWFCHMKLNMAEEEDYMSDAFINVQEDIRPGLPMLRQIREARRKEEKQQEANLKNKQKSLKEEEQERRDIGLKNALGCENKGFALLQKMGYKSGQALGKSGDGIVEPIPLNVKTGKSGIGHEALLKRKAEEKLESYRRKIHMKKQVEERAAEQFRMRLKNKQDEMKLEGDLRRSQRACQQLDTQKVSLLPAFSLVKCFGTQCDLLCIFIVKKRERKRELQAWCIYPLKLSFKMHY</sequence>
<dbReference type="SMART" id="SM00443">
    <property type="entry name" value="G_patch"/>
    <property type="match status" value="1"/>
</dbReference>
<dbReference type="EMBL" id="SGJD01001533">
    <property type="protein sequence ID" value="KAB0399516.1"/>
    <property type="molecule type" value="Genomic_DNA"/>
</dbReference>
<reference evidence="4 5" key="1">
    <citation type="journal article" date="2019" name="PLoS ONE">
        <title>Genomic analyses reveal an absence of contemporary introgressive admixture between fin whales and blue whales, despite known hybrids.</title>
        <authorList>
            <person name="Westbury M.V."/>
            <person name="Petersen B."/>
            <person name="Lorenzen E.D."/>
        </authorList>
    </citation>
    <scope>NUCLEOTIDE SEQUENCE [LARGE SCALE GENOMIC DNA]</scope>
    <source>
        <strain evidence="4">FinWhale-01</strain>
    </source>
</reference>
<evidence type="ECO:0000313" key="4">
    <source>
        <dbReference type="EMBL" id="KAB0399516.1"/>
    </source>
</evidence>
<dbReference type="PANTHER" id="PTHR21032">
    <property type="entry name" value="G PATCH DOMAIN-CONTAINING PROTEIN 11"/>
    <property type="match status" value="1"/>
</dbReference>
<evidence type="ECO:0000256" key="2">
    <source>
        <dbReference type="SAM" id="MobiDB-lite"/>
    </source>
</evidence>
<dbReference type="GO" id="GO:0000776">
    <property type="term" value="C:kinetochore"/>
    <property type="evidence" value="ECO:0007669"/>
    <property type="project" value="TreeGrafter"/>
</dbReference>
<protein>
    <recommendedName>
        <fullName evidence="3">G-patch domain-containing protein</fullName>
    </recommendedName>
</protein>
<dbReference type="PANTHER" id="PTHR21032:SF0">
    <property type="entry name" value="G PATCH DOMAIN-CONTAINING PROTEIN 11"/>
    <property type="match status" value="1"/>
</dbReference>
<keyword evidence="5" id="KW-1185">Reference proteome</keyword>
<gene>
    <name evidence="4" type="ORF">E2I00_018732</name>
</gene>
<dbReference type="Pfam" id="PF01585">
    <property type="entry name" value="G-patch"/>
    <property type="match status" value="1"/>
</dbReference>
<keyword evidence="1" id="KW-0175">Coiled coil</keyword>
<dbReference type="PROSITE" id="PS50174">
    <property type="entry name" value="G_PATCH"/>
    <property type="match status" value="1"/>
</dbReference>
<organism evidence="4 5">
    <name type="scientific">Balaenoptera physalus</name>
    <name type="common">Fin whale</name>
    <name type="synonym">Balaena physalus</name>
    <dbReference type="NCBI Taxonomy" id="9770"/>
    <lineage>
        <taxon>Eukaryota</taxon>
        <taxon>Metazoa</taxon>
        <taxon>Chordata</taxon>
        <taxon>Craniata</taxon>
        <taxon>Vertebrata</taxon>
        <taxon>Euteleostomi</taxon>
        <taxon>Mammalia</taxon>
        <taxon>Eutheria</taxon>
        <taxon>Laurasiatheria</taxon>
        <taxon>Artiodactyla</taxon>
        <taxon>Whippomorpha</taxon>
        <taxon>Cetacea</taxon>
        <taxon>Mysticeti</taxon>
        <taxon>Balaenopteridae</taxon>
        <taxon>Balaenoptera</taxon>
    </lineage>
</organism>
<dbReference type="InterPro" id="IPR039249">
    <property type="entry name" value="GPATCH11"/>
</dbReference>